<protein>
    <submittedName>
        <fullName evidence="2">Uncharacterized protein</fullName>
    </submittedName>
</protein>
<comment type="caution">
    <text evidence="2">The sequence shown here is derived from an EMBL/GenBank/DDBJ whole genome shotgun (WGS) entry which is preliminary data.</text>
</comment>
<dbReference type="EMBL" id="JBJUIK010000002">
    <property type="protein sequence ID" value="KAL3534926.1"/>
    <property type="molecule type" value="Genomic_DNA"/>
</dbReference>
<feature type="region of interest" description="Disordered" evidence="1">
    <location>
        <begin position="1"/>
        <end position="21"/>
    </location>
</feature>
<dbReference type="PANTHER" id="PTHR36396">
    <property type="entry name" value="MALTASE-GLUCOAMYLASE, INTESTINAL PROTEIN"/>
    <property type="match status" value="1"/>
</dbReference>
<sequence>MAKVEDDLKVQPHSPLDPPSQRSLPFVEVICEKSGKIRRFSIGTKVGFAVNLINKKFEAEGGLGIPSASHIEAVKEGY</sequence>
<gene>
    <name evidence="2" type="ORF">ACH5RR_003387</name>
</gene>
<keyword evidence="3" id="KW-1185">Reference proteome</keyword>
<accession>A0ABD3AUP7</accession>
<proteinExistence type="predicted"/>
<evidence type="ECO:0000313" key="2">
    <source>
        <dbReference type="EMBL" id="KAL3534926.1"/>
    </source>
</evidence>
<evidence type="ECO:0000313" key="3">
    <source>
        <dbReference type="Proteomes" id="UP001630127"/>
    </source>
</evidence>
<name>A0ABD3AUP7_9GENT</name>
<feature type="compositionally biased region" description="Basic and acidic residues" evidence="1">
    <location>
        <begin position="1"/>
        <end position="10"/>
    </location>
</feature>
<evidence type="ECO:0000256" key="1">
    <source>
        <dbReference type="SAM" id="MobiDB-lite"/>
    </source>
</evidence>
<dbReference type="Proteomes" id="UP001630127">
    <property type="component" value="Unassembled WGS sequence"/>
</dbReference>
<reference evidence="2 3" key="1">
    <citation type="submission" date="2024-11" db="EMBL/GenBank/DDBJ databases">
        <title>A near-complete genome assembly of Cinchona calisaya.</title>
        <authorList>
            <person name="Lian D.C."/>
            <person name="Zhao X.W."/>
            <person name="Wei L."/>
        </authorList>
    </citation>
    <scope>NUCLEOTIDE SEQUENCE [LARGE SCALE GENOMIC DNA]</scope>
    <source>
        <tissue evidence="2">Nenye</tissue>
    </source>
</reference>
<dbReference type="AlphaFoldDB" id="A0ABD3AUP7"/>
<dbReference type="PANTHER" id="PTHR36396:SF1">
    <property type="entry name" value="MALTASE-GLUCOAMYLASE, INTESTINAL PROTEIN"/>
    <property type="match status" value="1"/>
</dbReference>
<organism evidence="2 3">
    <name type="scientific">Cinchona calisaya</name>
    <dbReference type="NCBI Taxonomy" id="153742"/>
    <lineage>
        <taxon>Eukaryota</taxon>
        <taxon>Viridiplantae</taxon>
        <taxon>Streptophyta</taxon>
        <taxon>Embryophyta</taxon>
        <taxon>Tracheophyta</taxon>
        <taxon>Spermatophyta</taxon>
        <taxon>Magnoliopsida</taxon>
        <taxon>eudicotyledons</taxon>
        <taxon>Gunneridae</taxon>
        <taxon>Pentapetalae</taxon>
        <taxon>asterids</taxon>
        <taxon>lamiids</taxon>
        <taxon>Gentianales</taxon>
        <taxon>Rubiaceae</taxon>
        <taxon>Cinchonoideae</taxon>
        <taxon>Cinchoneae</taxon>
        <taxon>Cinchona</taxon>
    </lineage>
</organism>